<dbReference type="AlphaFoldDB" id="A0A0F9HFT1"/>
<organism evidence="1">
    <name type="scientific">marine sediment metagenome</name>
    <dbReference type="NCBI Taxonomy" id="412755"/>
    <lineage>
        <taxon>unclassified sequences</taxon>
        <taxon>metagenomes</taxon>
        <taxon>ecological metagenomes</taxon>
    </lineage>
</organism>
<gene>
    <name evidence="1" type="ORF">LCGC14_1788650</name>
</gene>
<comment type="caution">
    <text evidence="1">The sequence shown here is derived from an EMBL/GenBank/DDBJ whole genome shotgun (WGS) entry which is preliminary data.</text>
</comment>
<accession>A0A0F9HFT1</accession>
<name>A0A0F9HFT1_9ZZZZ</name>
<reference evidence="1" key="1">
    <citation type="journal article" date="2015" name="Nature">
        <title>Complex archaea that bridge the gap between prokaryotes and eukaryotes.</title>
        <authorList>
            <person name="Spang A."/>
            <person name="Saw J.H."/>
            <person name="Jorgensen S.L."/>
            <person name="Zaremba-Niedzwiedzka K."/>
            <person name="Martijn J."/>
            <person name="Lind A.E."/>
            <person name="van Eijk R."/>
            <person name="Schleper C."/>
            <person name="Guy L."/>
            <person name="Ettema T.J."/>
        </authorList>
    </citation>
    <scope>NUCLEOTIDE SEQUENCE</scope>
</reference>
<protein>
    <submittedName>
        <fullName evidence="1">Uncharacterized protein</fullName>
    </submittedName>
</protein>
<sequence>MDVSALDDKGFEVWVRFLDAEVLMRYVGLDELRRIKEQATSYSWDREGGSQGPHESLDHEEANRLFGRAAVRGWRGLTRDGEDFPFSPEHCDLLISRWSEFARFVAEVSLDLKRLEDERMEKCKKKSSATCAQEGILKG</sequence>
<dbReference type="EMBL" id="LAZR01017046">
    <property type="protein sequence ID" value="KKM02017.1"/>
    <property type="molecule type" value="Genomic_DNA"/>
</dbReference>
<proteinExistence type="predicted"/>
<evidence type="ECO:0000313" key="1">
    <source>
        <dbReference type="EMBL" id="KKM02017.1"/>
    </source>
</evidence>